<dbReference type="InterPro" id="IPR042099">
    <property type="entry name" value="ANL_N_sf"/>
</dbReference>
<accession>A0A485L411</accession>
<organism evidence="3 4">
    <name type="scientific">Aphanomyces stellatus</name>
    <dbReference type="NCBI Taxonomy" id="120398"/>
    <lineage>
        <taxon>Eukaryota</taxon>
        <taxon>Sar</taxon>
        <taxon>Stramenopiles</taxon>
        <taxon>Oomycota</taxon>
        <taxon>Saprolegniomycetes</taxon>
        <taxon>Saprolegniales</taxon>
        <taxon>Verrucalvaceae</taxon>
        <taxon>Aphanomyces</taxon>
    </lineage>
</organism>
<dbReference type="GO" id="GO:0031177">
    <property type="term" value="F:phosphopantetheine binding"/>
    <property type="evidence" value="ECO:0007669"/>
    <property type="project" value="TreeGrafter"/>
</dbReference>
<dbReference type="EMBL" id="VJMH01005762">
    <property type="protein sequence ID" value="KAF0693149.1"/>
    <property type="molecule type" value="Genomic_DNA"/>
</dbReference>
<dbReference type="Proteomes" id="UP000332933">
    <property type="component" value="Unassembled WGS sequence"/>
</dbReference>
<evidence type="ECO:0000313" key="4">
    <source>
        <dbReference type="Proteomes" id="UP000332933"/>
    </source>
</evidence>
<keyword evidence="4" id="KW-1185">Reference proteome</keyword>
<dbReference type="InterPro" id="IPR000873">
    <property type="entry name" value="AMP-dep_synth/lig_dom"/>
</dbReference>
<name>A0A485L411_9STRA</name>
<evidence type="ECO:0000313" key="2">
    <source>
        <dbReference type="EMBL" id="KAF0693149.1"/>
    </source>
</evidence>
<dbReference type="Gene3D" id="3.40.50.12780">
    <property type="entry name" value="N-terminal domain of ligase-like"/>
    <property type="match status" value="1"/>
</dbReference>
<dbReference type="PANTHER" id="PTHR45527:SF1">
    <property type="entry name" value="FATTY ACID SYNTHASE"/>
    <property type="match status" value="1"/>
</dbReference>
<feature type="domain" description="AMP-dependent synthetase/ligase" evidence="1">
    <location>
        <begin position="12"/>
        <end position="91"/>
    </location>
</feature>
<protein>
    <submittedName>
        <fullName evidence="3">Aste57867_15846 protein</fullName>
    </submittedName>
</protein>
<evidence type="ECO:0000259" key="1">
    <source>
        <dbReference type="Pfam" id="PF00501"/>
    </source>
</evidence>
<dbReference type="AlphaFoldDB" id="A0A485L411"/>
<dbReference type="GO" id="GO:0044550">
    <property type="term" value="P:secondary metabolite biosynthetic process"/>
    <property type="evidence" value="ECO:0007669"/>
    <property type="project" value="TreeGrafter"/>
</dbReference>
<sequence length="245" mass="26550">MPTSTPLAHDAFHARAKSQPNHVAIELDHEWLSYGQLEALANTLASQLVHAHGVAPGDCVAVLMHRCLEVPIALLAAMQIGASILPLEGRLAQLDTLLAGSHVLLASEPYRKPIRAMGISMPVEFVDVQTLASKPEPFEPSFAPREASECAYILPDSFERVSHAQLLAASFDDPVGGLDRFHAHLWPTLARGHIVDLDHKQTPIASVREISCVRPTSHSESHCVAVLESAPPLMFMLPSVDLNPL</sequence>
<dbReference type="EMBL" id="CAADRA010005783">
    <property type="protein sequence ID" value="VFT92633.1"/>
    <property type="molecule type" value="Genomic_DNA"/>
</dbReference>
<reference evidence="2" key="2">
    <citation type="submission" date="2019-06" db="EMBL/GenBank/DDBJ databases">
        <title>Genomics analysis of Aphanomyces spp. identifies a new class of oomycete effector associated with host adaptation.</title>
        <authorList>
            <person name="Gaulin E."/>
        </authorList>
    </citation>
    <scope>NUCLEOTIDE SEQUENCE</scope>
    <source>
        <strain evidence="2">CBS 578.67</strain>
    </source>
</reference>
<dbReference type="OrthoDB" id="75981at2759"/>
<dbReference type="GO" id="GO:0043041">
    <property type="term" value="P:amino acid activation for nonribosomal peptide biosynthetic process"/>
    <property type="evidence" value="ECO:0007669"/>
    <property type="project" value="TreeGrafter"/>
</dbReference>
<gene>
    <name evidence="3" type="primary">Aste57867_15846</name>
    <name evidence="2" type="ORF">As57867_015790</name>
    <name evidence="3" type="ORF">ASTE57867_15846</name>
</gene>
<proteinExistence type="predicted"/>
<dbReference type="SUPFAM" id="SSF56801">
    <property type="entry name" value="Acetyl-CoA synthetase-like"/>
    <property type="match status" value="1"/>
</dbReference>
<dbReference type="GO" id="GO:0005737">
    <property type="term" value="C:cytoplasm"/>
    <property type="evidence" value="ECO:0007669"/>
    <property type="project" value="TreeGrafter"/>
</dbReference>
<reference evidence="3 4" key="1">
    <citation type="submission" date="2019-03" db="EMBL/GenBank/DDBJ databases">
        <authorList>
            <person name="Gaulin E."/>
            <person name="Dumas B."/>
        </authorList>
    </citation>
    <scope>NUCLEOTIDE SEQUENCE [LARGE SCALE GENOMIC DNA]</scope>
    <source>
        <strain evidence="3">CBS 568.67</strain>
    </source>
</reference>
<dbReference type="PANTHER" id="PTHR45527">
    <property type="entry name" value="NONRIBOSOMAL PEPTIDE SYNTHETASE"/>
    <property type="match status" value="1"/>
</dbReference>
<dbReference type="Pfam" id="PF00501">
    <property type="entry name" value="AMP-binding"/>
    <property type="match status" value="1"/>
</dbReference>
<evidence type="ECO:0000313" key="3">
    <source>
        <dbReference type="EMBL" id="VFT92633.1"/>
    </source>
</evidence>